<name>A0A8D8VA21_9HEMI</name>
<evidence type="ECO:0000256" key="1">
    <source>
        <dbReference type="SAM" id="Phobius"/>
    </source>
</evidence>
<keyword evidence="1" id="KW-0472">Membrane</keyword>
<keyword evidence="1" id="KW-1133">Transmembrane helix</keyword>
<dbReference type="EMBL" id="HBUF01358184">
    <property type="protein sequence ID" value="CAG6719017.1"/>
    <property type="molecule type" value="Transcribed_RNA"/>
</dbReference>
<evidence type="ECO:0000313" key="2">
    <source>
        <dbReference type="EMBL" id="CAG6719017.1"/>
    </source>
</evidence>
<feature type="transmembrane region" description="Helical" evidence="1">
    <location>
        <begin position="40"/>
        <end position="58"/>
    </location>
</feature>
<reference evidence="2" key="1">
    <citation type="submission" date="2021-05" db="EMBL/GenBank/DDBJ databases">
        <authorList>
            <person name="Alioto T."/>
            <person name="Alioto T."/>
            <person name="Gomez Garrido J."/>
        </authorList>
    </citation>
    <scope>NUCLEOTIDE SEQUENCE</scope>
</reference>
<protein>
    <submittedName>
        <fullName evidence="2">Uncharacterized protein</fullName>
    </submittedName>
</protein>
<proteinExistence type="predicted"/>
<feature type="transmembrane region" description="Helical" evidence="1">
    <location>
        <begin position="6"/>
        <end position="28"/>
    </location>
</feature>
<dbReference type="AlphaFoldDB" id="A0A8D8VA21"/>
<organism evidence="2">
    <name type="scientific">Cacopsylla melanoneura</name>
    <dbReference type="NCBI Taxonomy" id="428564"/>
    <lineage>
        <taxon>Eukaryota</taxon>
        <taxon>Metazoa</taxon>
        <taxon>Ecdysozoa</taxon>
        <taxon>Arthropoda</taxon>
        <taxon>Hexapoda</taxon>
        <taxon>Insecta</taxon>
        <taxon>Pterygota</taxon>
        <taxon>Neoptera</taxon>
        <taxon>Paraneoptera</taxon>
        <taxon>Hemiptera</taxon>
        <taxon>Sternorrhyncha</taxon>
        <taxon>Psylloidea</taxon>
        <taxon>Psyllidae</taxon>
        <taxon>Psyllinae</taxon>
        <taxon>Cacopsylla</taxon>
    </lineage>
</organism>
<sequence length="105" mass="11903">MSPILFLDVCITPLIIICPCTLFFRVLYTLLLSSSCISPASPSLLFFICLIFILHLLHPRSSSSSSLPPPPLPFLTYLFRCISLCQLIAYLKKNFLESMIFIFLL</sequence>
<feature type="transmembrane region" description="Helical" evidence="1">
    <location>
        <begin position="70"/>
        <end position="91"/>
    </location>
</feature>
<keyword evidence="1" id="KW-0812">Transmembrane</keyword>
<accession>A0A8D8VA21</accession>